<evidence type="ECO:0000313" key="6">
    <source>
        <dbReference type="EMBL" id="MBO1264053.1"/>
    </source>
</evidence>
<organism evidence="6 7">
    <name type="scientific">Proteiniclasticum aestuarii</name>
    <dbReference type="NCBI Taxonomy" id="2817862"/>
    <lineage>
        <taxon>Bacteria</taxon>
        <taxon>Bacillati</taxon>
        <taxon>Bacillota</taxon>
        <taxon>Clostridia</taxon>
        <taxon>Eubacteriales</taxon>
        <taxon>Clostridiaceae</taxon>
        <taxon>Proteiniclasticum</taxon>
    </lineage>
</organism>
<evidence type="ECO:0000313" key="7">
    <source>
        <dbReference type="Proteomes" id="UP000664218"/>
    </source>
</evidence>
<dbReference type="EMBL" id="JAFNJU010000002">
    <property type="protein sequence ID" value="MBO1264053.1"/>
    <property type="molecule type" value="Genomic_DNA"/>
</dbReference>
<evidence type="ECO:0000259" key="5">
    <source>
        <dbReference type="Pfam" id="PF25137"/>
    </source>
</evidence>
<dbReference type="GO" id="GO:0046872">
    <property type="term" value="F:metal ion binding"/>
    <property type="evidence" value="ECO:0007669"/>
    <property type="project" value="InterPro"/>
</dbReference>
<dbReference type="SUPFAM" id="SSF56796">
    <property type="entry name" value="Dehydroquinate synthase-like"/>
    <property type="match status" value="1"/>
</dbReference>
<dbReference type="Pfam" id="PF00465">
    <property type="entry name" value="Fe-ADH"/>
    <property type="match status" value="1"/>
</dbReference>
<dbReference type="CDD" id="cd08180">
    <property type="entry name" value="PDD"/>
    <property type="match status" value="1"/>
</dbReference>
<accession>A0A939HB32</accession>
<keyword evidence="7" id="KW-1185">Reference proteome</keyword>
<comment type="similarity">
    <text evidence="1">Belongs to the iron-containing alcohol dehydrogenase family.</text>
</comment>
<dbReference type="InterPro" id="IPR056798">
    <property type="entry name" value="ADH_Fe_C"/>
</dbReference>
<dbReference type="RefSeq" id="WP_207598575.1">
    <property type="nucleotide sequence ID" value="NZ_JAFNJU010000002.1"/>
</dbReference>
<dbReference type="InterPro" id="IPR039697">
    <property type="entry name" value="Alcohol_dehydrogenase_Fe"/>
</dbReference>
<dbReference type="PANTHER" id="PTHR11496:SF102">
    <property type="entry name" value="ALCOHOL DEHYDROGENASE 4"/>
    <property type="match status" value="1"/>
</dbReference>
<evidence type="ECO:0000256" key="3">
    <source>
        <dbReference type="ARBA" id="ARBA00023027"/>
    </source>
</evidence>
<dbReference type="PANTHER" id="PTHR11496">
    <property type="entry name" value="ALCOHOL DEHYDROGENASE"/>
    <property type="match status" value="1"/>
</dbReference>
<dbReference type="Proteomes" id="UP000664218">
    <property type="component" value="Unassembled WGS sequence"/>
</dbReference>
<proteinExistence type="inferred from homology"/>
<dbReference type="InterPro" id="IPR001670">
    <property type="entry name" value="ADH_Fe/GldA"/>
</dbReference>
<protein>
    <submittedName>
        <fullName evidence="6">Iron-containing alcohol dehydrogenase</fullName>
    </submittedName>
</protein>
<dbReference type="Gene3D" id="1.20.1090.10">
    <property type="entry name" value="Dehydroquinate synthase-like - alpha domain"/>
    <property type="match status" value="1"/>
</dbReference>
<keyword evidence="2" id="KW-0560">Oxidoreductase</keyword>
<reference evidence="6" key="1">
    <citation type="submission" date="2021-03" db="EMBL/GenBank/DDBJ databases">
        <title>Proteiniclasticum marinus sp. nov., isolated from tidal flat sediment.</title>
        <authorList>
            <person name="Namirimu T."/>
            <person name="Yang J.-A."/>
            <person name="Yang S.-H."/>
            <person name="Kim Y.-J."/>
            <person name="Kwon K.K."/>
        </authorList>
    </citation>
    <scope>NUCLEOTIDE SEQUENCE</scope>
    <source>
        <strain evidence="6">SCR006</strain>
    </source>
</reference>
<keyword evidence="3" id="KW-0520">NAD</keyword>
<evidence type="ECO:0000259" key="4">
    <source>
        <dbReference type="Pfam" id="PF00465"/>
    </source>
</evidence>
<feature type="domain" description="Fe-containing alcohol dehydrogenase-like C-terminal" evidence="5">
    <location>
        <begin position="178"/>
        <end position="374"/>
    </location>
</feature>
<evidence type="ECO:0000256" key="1">
    <source>
        <dbReference type="ARBA" id="ARBA00007358"/>
    </source>
</evidence>
<dbReference type="InterPro" id="IPR018211">
    <property type="entry name" value="ADH_Fe_CS"/>
</dbReference>
<dbReference type="FunFam" id="1.20.1090.10:FF:000001">
    <property type="entry name" value="Aldehyde-alcohol dehydrogenase"/>
    <property type="match status" value="1"/>
</dbReference>
<sequence>MKEYSVKPVIVYGENALDRLDEFKYRKACIVTDAMIIKLGLLNLLTDKLERNQIAYEVFDEVVPDTTSKVVERGLMHIIRSKPDVVFAIGGGSSIDTAKAVIFYFQKLKETFMSDDVIVKPILIAIPTTAGTGSEVTEYAVVTDSDSGAKIPITSKVMLPDIAILDPRITKTAPDFITADTGIDTLTHAIEAYVSKGANEFSDSYALQAVHLIFDHLIPAYQDGNDLMHREKLQIASSMAGIAFNNASLGINHSIAHAIGAKFHLSHGKCNGILLPYVIEYNARDVDAMKRYAEIARHMGFNFPGDQMSAFALIESIVLLKKSLKIPENLIEAGIDRNDVINALDELTSMAMKDICTSGNPVVPTEQDLRGIILKMI</sequence>
<gene>
    <name evidence="6" type="ORF">J3A84_03215</name>
</gene>
<dbReference type="Gene3D" id="3.40.50.1970">
    <property type="match status" value="1"/>
</dbReference>
<dbReference type="GO" id="GO:0004022">
    <property type="term" value="F:alcohol dehydrogenase (NAD+) activity"/>
    <property type="evidence" value="ECO:0007669"/>
    <property type="project" value="TreeGrafter"/>
</dbReference>
<dbReference type="Pfam" id="PF25137">
    <property type="entry name" value="ADH_Fe_C"/>
    <property type="match status" value="1"/>
</dbReference>
<comment type="caution">
    <text evidence="6">The sequence shown here is derived from an EMBL/GenBank/DDBJ whole genome shotgun (WGS) entry which is preliminary data.</text>
</comment>
<dbReference type="PROSITE" id="PS00913">
    <property type="entry name" value="ADH_IRON_1"/>
    <property type="match status" value="1"/>
</dbReference>
<evidence type="ECO:0000256" key="2">
    <source>
        <dbReference type="ARBA" id="ARBA00023002"/>
    </source>
</evidence>
<dbReference type="AlphaFoldDB" id="A0A939HB32"/>
<name>A0A939HB32_9CLOT</name>
<dbReference type="FunFam" id="3.40.50.1970:FF:000003">
    <property type="entry name" value="Alcohol dehydrogenase, iron-containing"/>
    <property type="match status" value="1"/>
</dbReference>
<feature type="domain" description="Alcohol dehydrogenase iron-type/glycerol dehydrogenase GldA" evidence="4">
    <location>
        <begin position="10"/>
        <end position="167"/>
    </location>
</feature>